<comment type="caution">
    <text evidence="1">The sequence shown here is derived from an EMBL/GenBank/DDBJ whole genome shotgun (WGS) entry which is preliminary data.</text>
</comment>
<reference evidence="1 2" key="1">
    <citation type="submission" date="2015-01" db="EMBL/GenBank/DDBJ databases">
        <title>Evolution of Trichinella species and genotypes.</title>
        <authorList>
            <person name="Korhonen P.K."/>
            <person name="Edoardo P."/>
            <person name="Giuseppe L.R."/>
            <person name="Gasser R.B."/>
        </authorList>
    </citation>
    <scope>NUCLEOTIDE SEQUENCE [LARGE SCALE GENOMIC DNA]</scope>
    <source>
        <strain evidence="1">ISS588</strain>
    </source>
</reference>
<protein>
    <submittedName>
        <fullName evidence="1">Uncharacterized protein</fullName>
    </submittedName>
</protein>
<dbReference type="EMBL" id="JYDS01000647">
    <property type="protein sequence ID" value="KRZ01353.1"/>
    <property type="molecule type" value="Genomic_DNA"/>
</dbReference>
<dbReference type="Proteomes" id="UP000054805">
    <property type="component" value="Unassembled WGS sequence"/>
</dbReference>
<organism evidence="1 2">
    <name type="scientific">Trichinella pseudospiralis</name>
    <name type="common">Parasitic roundworm</name>
    <dbReference type="NCBI Taxonomy" id="6337"/>
    <lineage>
        <taxon>Eukaryota</taxon>
        <taxon>Metazoa</taxon>
        <taxon>Ecdysozoa</taxon>
        <taxon>Nematoda</taxon>
        <taxon>Enoplea</taxon>
        <taxon>Dorylaimia</taxon>
        <taxon>Trichinellida</taxon>
        <taxon>Trichinellidae</taxon>
        <taxon>Trichinella</taxon>
    </lineage>
</organism>
<name>A0A0V1GT78_TRIPS</name>
<evidence type="ECO:0000313" key="2">
    <source>
        <dbReference type="Proteomes" id="UP000054805"/>
    </source>
</evidence>
<dbReference type="AlphaFoldDB" id="A0A0V1GT78"/>
<proteinExistence type="predicted"/>
<accession>A0A0V1GT78</accession>
<keyword evidence="2" id="KW-1185">Reference proteome</keyword>
<gene>
    <name evidence="1" type="ORF">T4B_15173</name>
</gene>
<evidence type="ECO:0000313" key="1">
    <source>
        <dbReference type="EMBL" id="KRZ01353.1"/>
    </source>
</evidence>
<sequence>MTTIESADCGHARSSINLQHNLDTTQYVFGFVERITCWYNGFAYDYDDPSQILKESIAWFSLLNPASKAVALASGNAPGVAERHKNFAYANFGIA</sequence>